<evidence type="ECO:0000256" key="5">
    <source>
        <dbReference type="ARBA" id="ARBA00022741"/>
    </source>
</evidence>
<dbReference type="RefSeq" id="WP_013182182.1">
    <property type="nucleotide sequence ID" value="NC_014225.1"/>
</dbReference>
<accession>D6YWF8</accession>
<dbReference type="PANTHER" id="PTHR21621:SF2">
    <property type="entry name" value="COENZYME GAMMA-F420-2:ALPHA-L-GLUTAMATE LIGASE"/>
    <property type="match status" value="1"/>
</dbReference>
<evidence type="ECO:0000256" key="7">
    <source>
        <dbReference type="ARBA" id="ARBA00022842"/>
    </source>
</evidence>
<reference evidence="12 13" key="1">
    <citation type="journal article" date="2010" name="PLoS ONE">
        <title>The Waddlia genome: a window into chlamydial biology.</title>
        <authorList>
            <person name="Bertelli C."/>
            <person name="Collyn F."/>
            <person name="Croxatto A."/>
            <person name="Ruckert C."/>
            <person name="Polkinghorne A."/>
            <person name="Kebbi-Beghdadi C."/>
            <person name="Goesmann A."/>
            <person name="Vaughan L."/>
            <person name="Greub G."/>
        </authorList>
    </citation>
    <scope>NUCLEOTIDE SEQUENCE [LARGE SCALE GENOMIC DNA]</scope>
    <source>
        <strain evidence="13">ATCC VR-1470 / WSU 86-1044</strain>
    </source>
</reference>
<dbReference type="Gene3D" id="3.30.470.20">
    <property type="entry name" value="ATP-grasp fold, B domain"/>
    <property type="match status" value="1"/>
</dbReference>
<dbReference type="HOGENOM" id="CLU_054353_0_2_0"/>
<protein>
    <submittedName>
        <fullName evidence="12">Ribosomal protein S6 modification protein</fullName>
    </submittedName>
</protein>
<dbReference type="InterPro" id="IPR041107">
    <property type="entry name" value="Rimk_N"/>
</dbReference>
<keyword evidence="4" id="KW-0479">Metal-binding</keyword>
<dbReference type="GO" id="GO:0005737">
    <property type="term" value="C:cytoplasm"/>
    <property type="evidence" value="ECO:0007669"/>
    <property type="project" value="TreeGrafter"/>
</dbReference>
<dbReference type="Pfam" id="PF08443">
    <property type="entry name" value="RimK"/>
    <property type="match status" value="1"/>
</dbReference>
<evidence type="ECO:0000256" key="3">
    <source>
        <dbReference type="ARBA" id="ARBA00022598"/>
    </source>
</evidence>
<evidence type="ECO:0000256" key="6">
    <source>
        <dbReference type="ARBA" id="ARBA00022840"/>
    </source>
</evidence>
<keyword evidence="3" id="KW-0436">Ligase</keyword>
<evidence type="ECO:0000313" key="13">
    <source>
        <dbReference type="Proteomes" id="UP000001505"/>
    </source>
</evidence>
<dbReference type="Proteomes" id="UP000001505">
    <property type="component" value="Chromosome"/>
</dbReference>
<gene>
    <name evidence="12" type="primary">rimK</name>
    <name evidence="12" type="ordered locus">wcw_1112</name>
</gene>
<keyword evidence="8" id="KW-0648">Protein biosynthesis</keyword>
<evidence type="ECO:0000256" key="10">
    <source>
        <dbReference type="PROSITE-ProRule" id="PRU00409"/>
    </source>
</evidence>
<keyword evidence="6 10" id="KW-0067">ATP-binding</keyword>
<evidence type="ECO:0000256" key="8">
    <source>
        <dbReference type="ARBA" id="ARBA00022917"/>
    </source>
</evidence>
<dbReference type="PROSITE" id="PS50975">
    <property type="entry name" value="ATP_GRASP"/>
    <property type="match status" value="1"/>
</dbReference>
<dbReference type="GO" id="GO:0043774">
    <property type="term" value="F:coenzyme F420-2 alpha-glutamyl ligase activity"/>
    <property type="evidence" value="ECO:0007669"/>
    <property type="project" value="TreeGrafter"/>
</dbReference>
<dbReference type="OrthoDB" id="9786585at2"/>
<keyword evidence="5 10" id="KW-0547">Nucleotide-binding</keyword>
<dbReference type="PANTHER" id="PTHR21621">
    <property type="entry name" value="RIBOSOMAL PROTEIN S6 MODIFICATION PROTEIN"/>
    <property type="match status" value="1"/>
</dbReference>
<dbReference type="InterPro" id="IPR011761">
    <property type="entry name" value="ATP-grasp"/>
</dbReference>
<feature type="domain" description="ATP-grasp" evidence="11">
    <location>
        <begin position="112"/>
        <end position="296"/>
    </location>
</feature>
<evidence type="ECO:0000259" key="11">
    <source>
        <dbReference type="PROSITE" id="PS50975"/>
    </source>
</evidence>
<dbReference type="eggNOG" id="COG0189">
    <property type="taxonomic scope" value="Bacteria"/>
</dbReference>
<name>D6YWF8_WADCW</name>
<sequence length="301" mass="33538">MKLGWIIYAKNETRLTTADYGVNRLREEARKRGVQIRVYSPDQFELIVNKNDRKSILINGKPEKLPDFVIPRMGSGTTYYALAVLRHLKHMGVYLCNGPESIEIVKDKLHMHQLLAQSNLPTPKTMLGKFPISPKFIREEIGFPVVIKNIVGTEGKGIYLCKDESDFEDIMDLIYSNNKSANIILQEYVASSCGVDLRIFMVGGKAIGAMKRKASKGFKANFTLGGTVEPFVLNNKLEWLASEVIRLANLDIAGIDVLFCDNDNYKICEVNSSPGFKGMELAQGKGIAGQIIDYILTTLPG</sequence>
<keyword evidence="7" id="KW-0460">Magnesium</keyword>
<dbReference type="EMBL" id="CP001928">
    <property type="protein sequence ID" value="ADI38469.1"/>
    <property type="molecule type" value="Genomic_DNA"/>
</dbReference>
<evidence type="ECO:0000256" key="9">
    <source>
        <dbReference type="ARBA" id="ARBA00023211"/>
    </source>
</evidence>
<dbReference type="Gene3D" id="3.40.50.20">
    <property type="match status" value="1"/>
</dbReference>
<dbReference type="Gene3D" id="3.30.1490.20">
    <property type="entry name" value="ATP-grasp fold, A domain"/>
    <property type="match status" value="1"/>
</dbReference>
<evidence type="ECO:0000256" key="2">
    <source>
        <dbReference type="ARBA" id="ARBA00001946"/>
    </source>
</evidence>
<keyword evidence="9" id="KW-0464">Manganese</keyword>
<dbReference type="SUPFAM" id="SSF56059">
    <property type="entry name" value="Glutathione synthetase ATP-binding domain-like"/>
    <property type="match status" value="1"/>
</dbReference>
<dbReference type="NCBIfam" id="TIGR00768">
    <property type="entry name" value="rimK_fam"/>
    <property type="match status" value="1"/>
</dbReference>
<evidence type="ECO:0000256" key="1">
    <source>
        <dbReference type="ARBA" id="ARBA00001936"/>
    </source>
</evidence>
<evidence type="ECO:0000313" key="12">
    <source>
        <dbReference type="EMBL" id="ADI38469.1"/>
    </source>
</evidence>
<proteinExistence type="predicted"/>
<dbReference type="InterPro" id="IPR013651">
    <property type="entry name" value="ATP-grasp_RimK-type"/>
</dbReference>
<dbReference type="GO" id="GO:0006412">
    <property type="term" value="P:translation"/>
    <property type="evidence" value="ECO:0007669"/>
    <property type="project" value="UniProtKB-KW"/>
</dbReference>
<organism evidence="12 13">
    <name type="scientific">Waddlia chondrophila (strain ATCC VR-1470 / WSU 86-1044)</name>
    <dbReference type="NCBI Taxonomy" id="716544"/>
    <lineage>
        <taxon>Bacteria</taxon>
        <taxon>Pseudomonadati</taxon>
        <taxon>Chlamydiota</taxon>
        <taxon>Chlamydiia</taxon>
        <taxon>Parachlamydiales</taxon>
        <taxon>Waddliaceae</taxon>
        <taxon>Waddlia</taxon>
    </lineage>
</organism>
<dbReference type="GO" id="GO:0005524">
    <property type="term" value="F:ATP binding"/>
    <property type="evidence" value="ECO:0007669"/>
    <property type="project" value="UniProtKB-UniRule"/>
</dbReference>
<dbReference type="GO" id="GO:0046872">
    <property type="term" value="F:metal ion binding"/>
    <property type="evidence" value="ECO:0007669"/>
    <property type="project" value="UniProtKB-KW"/>
</dbReference>
<dbReference type="Pfam" id="PF18030">
    <property type="entry name" value="Rimk_N"/>
    <property type="match status" value="1"/>
</dbReference>
<evidence type="ECO:0000256" key="4">
    <source>
        <dbReference type="ARBA" id="ARBA00022723"/>
    </source>
</evidence>
<dbReference type="InterPro" id="IPR004666">
    <property type="entry name" value="Rp_bS6_RimK/Lys_biosynth_LsyX"/>
</dbReference>
<dbReference type="InterPro" id="IPR013815">
    <property type="entry name" value="ATP_grasp_subdomain_1"/>
</dbReference>
<comment type="cofactor">
    <cofactor evidence="2">
        <name>Mg(2+)</name>
        <dbReference type="ChEBI" id="CHEBI:18420"/>
    </cofactor>
</comment>
<keyword evidence="13" id="KW-1185">Reference proteome</keyword>
<dbReference type="AlphaFoldDB" id="D6YWF8"/>
<dbReference type="KEGG" id="wch:wcw_1112"/>
<comment type="cofactor">
    <cofactor evidence="1">
        <name>Mn(2+)</name>
        <dbReference type="ChEBI" id="CHEBI:29035"/>
    </cofactor>
</comment>